<evidence type="ECO:0008006" key="5">
    <source>
        <dbReference type="Google" id="ProtNLM"/>
    </source>
</evidence>
<comment type="similarity">
    <text evidence="1">Belongs to the short-chain dehydrogenases/reductases (SDR) family.</text>
</comment>
<gene>
    <name evidence="3" type="ORF">GCM10010446_66640</name>
</gene>
<dbReference type="Pfam" id="PF00106">
    <property type="entry name" value="adh_short"/>
    <property type="match status" value="1"/>
</dbReference>
<evidence type="ECO:0000313" key="3">
    <source>
        <dbReference type="EMBL" id="GAA2972830.1"/>
    </source>
</evidence>
<sequence length="141" mass="15059">MPSLLSDQVQRGRTALVTVADRGVGRAIAERLAEAGMMVYLGSSSESAGKGAEWVLRAAGHDVHSVVVDPDDIATLWRAAEHIEWRGGKLDALVNILGLTAASSVERTSDRADDLRAVFDANVVEAMRVVAVTEAQHREPS</sequence>
<evidence type="ECO:0000313" key="4">
    <source>
        <dbReference type="Proteomes" id="UP001500403"/>
    </source>
</evidence>
<organism evidence="3 4">
    <name type="scientific">Streptomyces enissocaesilis</name>
    <dbReference type="NCBI Taxonomy" id="332589"/>
    <lineage>
        <taxon>Bacteria</taxon>
        <taxon>Bacillati</taxon>
        <taxon>Actinomycetota</taxon>
        <taxon>Actinomycetes</taxon>
        <taxon>Kitasatosporales</taxon>
        <taxon>Streptomycetaceae</taxon>
        <taxon>Streptomyces</taxon>
        <taxon>Streptomyces rochei group</taxon>
    </lineage>
</organism>
<evidence type="ECO:0000256" key="1">
    <source>
        <dbReference type="ARBA" id="ARBA00006484"/>
    </source>
</evidence>
<dbReference type="RefSeq" id="WP_344500625.1">
    <property type="nucleotide sequence ID" value="NZ_BAAAUD010000109.1"/>
</dbReference>
<keyword evidence="4" id="KW-1185">Reference proteome</keyword>
<evidence type="ECO:0000256" key="2">
    <source>
        <dbReference type="ARBA" id="ARBA00023002"/>
    </source>
</evidence>
<name>A0ABN3XNB9_9ACTN</name>
<dbReference type="Proteomes" id="UP001500403">
    <property type="component" value="Unassembled WGS sequence"/>
</dbReference>
<dbReference type="InterPro" id="IPR002347">
    <property type="entry name" value="SDR_fam"/>
</dbReference>
<dbReference type="SUPFAM" id="SSF51735">
    <property type="entry name" value="NAD(P)-binding Rossmann-fold domains"/>
    <property type="match status" value="1"/>
</dbReference>
<accession>A0ABN3XNB9</accession>
<dbReference type="EMBL" id="BAAAUD010000109">
    <property type="protein sequence ID" value="GAA2972830.1"/>
    <property type="molecule type" value="Genomic_DNA"/>
</dbReference>
<dbReference type="InterPro" id="IPR036291">
    <property type="entry name" value="NAD(P)-bd_dom_sf"/>
</dbReference>
<dbReference type="PANTHER" id="PTHR44196:SF1">
    <property type="entry name" value="DEHYDROGENASE_REDUCTASE SDR FAMILY MEMBER 7B"/>
    <property type="match status" value="1"/>
</dbReference>
<protein>
    <recommendedName>
        <fullName evidence="5">SDR family NAD(P)-dependent oxidoreductase</fullName>
    </recommendedName>
</protein>
<dbReference type="PANTHER" id="PTHR44196">
    <property type="entry name" value="DEHYDROGENASE/REDUCTASE SDR FAMILY MEMBER 7B"/>
    <property type="match status" value="1"/>
</dbReference>
<proteinExistence type="inferred from homology"/>
<dbReference type="PRINTS" id="PR00081">
    <property type="entry name" value="GDHRDH"/>
</dbReference>
<comment type="caution">
    <text evidence="3">The sequence shown here is derived from an EMBL/GenBank/DDBJ whole genome shotgun (WGS) entry which is preliminary data.</text>
</comment>
<reference evidence="3 4" key="1">
    <citation type="journal article" date="2019" name="Int. J. Syst. Evol. Microbiol.">
        <title>The Global Catalogue of Microorganisms (GCM) 10K type strain sequencing project: providing services to taxonomists for standard genome sequencing and annotation.</title>
        <authorList>
            <consortium name="The Broad Institute Genomics Platform"/>
            <consortium name="The Broad Institute Genome Sequencing Center for Infectious Disease"/>
            <person name="Wu L."/>
            <person name="Ma J."/>
        </authorList>
    </citation>
    <scope>NUCLEOTIDE SEQUENCE [LARGE SCALE GENOMIC DNA]</scope>
    <source>
        <strain evidence="3 4">JCM 9088</strain>
    </source>
</reference>
<keyword evidence="2" id="KW-0560">Oxidoreductase</keyword>
<dbReference type="Gene3D" id="3.40.50.720">
    <property type="entry name" value="NAD(P)-binding Rossmann-like Domain"/>
    <property type="match status" value="1"/>
</dbReference>